<dbReference type="InterPro" id="IPR041712">
    <property type="entry name" value="DHPS-like_MBL-fold"/>
</dbReference>
<comment type="caution">
    <text evidence="1">The sequence shown here is derived from an EMBL/GenBank/DDBJ whole genome shotgun (WGS) entry which is preliminary data.</text>
</comment>
<evidence type="ECO:0008006" key="3">
    <source>
        <dbReference type="Google" id="ProtNLM"/>
    </source>
</evidence>
<gene>
    <name evidence="1" type="ORF">FE257_000403</name>
</gene>
<dbReference type="PANTHER" id="PTHR13754:SF13">
    <property type="entry name" value="METALLO-BETA-LACTAMASE SUPERFAMILY PROTEIN (AFU_ORTHOLOGUE AFUA_3G07630)"/>
    <property type="match status" value="1"/>
</dbReference>
<reference evidence="1" key="1">
    <citation type="journal article" date="2019" name="Beilstein J. Org. Chem.">
        <title>Nanangenines: drimane sesquiterpenoids as the dominant metabolite cohort of a novel Australian fungus, Aspergillus nanangensis.</title>
        <authorList>
            <person name="Lacey H.J."/>
            <person name="Gilchrist C.L.M."/>
            <person name="Crombie A."/>
            <person name="Kalaitzis J.A."/>
            <person name="Vuong D."/>
            <person name="Rutledge P.J."/>
            <person name="Turner P."/>
            <person name="Pitt J.I."/>
            <person name="Lacey E."/>
            <person name="Chooi Y.H."/>
            <person name="Piggott A.M."/>
        </authorList>
    </citation>
    <scope>NUCLEOTIDE SEQUENCE</scope>
    <source>
        <strain evidence="1">MST-FP2251</strain>
    </source>
</reference>
<dbReference type="EMBL" id="VCAU01000010">
    <property type="protein sequence ID" value="KAF9892814.1"/>
    <property type="molecule type" value="Genomic_DNA"/>
</dbReference>
<sequence length="345" mass="37166">MSDLNLVEIDSLEALIIIDNELDPISPAAPDTVQVSGLLNTIAATSQHVPKDRGGAIKELQMEDICCSAHGLSILITATKGDQKHSILFDAGPEADAWERNVQRLRPNLASVEVVQLSHWHRDHSGGLARAIQMITEAKKATGQTTSTLQVDLHPDRPEYRGIGFAGNVISLQADPTFEELTSAGGTVDLHDEAHTVLDDFFLVSGEIPRKTPYELGAKGALRYDPHVEDWYSDELIKDERFLMCNLKDKGIVVFTGCSHAGVVNCARHAVGLLGGSVPLHAVVGGFHLAPAEPSQVESTVRDLKKLDPAVLLPGHCSGWRAKFAIENSMPGTLVPCTVGVKIGF</sequence>
<dbReference type="PANTHER" id="PTHR13754">
    <property type="entry name" value="METALLO-BETA-LACTAMASE SUPERFAMILY PROTEIN"/>
    <property type="match status" value="1"/>
</dbReference>
<dbReference type="AlphaFoldDB" id="A0AAD4GWI7"/>
<evidence type="ECO:0000313" key="2">
    <source>
        <dbReference type="Proteomes" id="UP001194746"/>
    </source>
</evidence>
<name>A0AAD4GWI7_ASPNN</name>
<organism evidence="1 2">
    <name type="scientific">Aspergillus nanangensis</name>
    <dbReference type="NCBI Taxonomy" id="2582783"/>
    <lineage>
        <taxon>Eukaryota</taxon>
        <taxon>Fungi</taxon>
        <taxon>Dikarya</taxon>
        <taxon>Ascomycota</taxon>
        <taxon>Pezizomycotina</taxon>
        <taxon>Eurotiomycetes</taxon>
        <taxon>Eurotiomycetidae</taxon>
        <taxon>Eurotiales</taxon>
        <taxon>Aspergillaceae</taxon>
        <taxon>Aspergillus</taxon>
        <taxon>Aspergillus subgen. Circumdati</taxon>
    </lineage>
</organism>
<accession>A0AAD4GWI7</accession>
<dbReference type="SUPFAM" id="SSF56281">
    <property type="entry name" value="Metallo-hydrolase/oxidoreductase"/>
    <property type="match status" value="1"/>
</dbReference>
<dbReference type="InterPro" id="IPR036866">
    <property type="entry name" value="RibonucZ/Hydroxyglut_hydro"/>
</dbReference>
<dbReference type="Gene3D" id="3.60.15.10">
    <property type="entry name" value="Ribonuclease Z/Hydroxyacylglutathione hydrolase-like"/>
    <property type="match status" value="1"/>
</dbReference>
<reference evidence="1" key="2">
    <citation type="submission" date="2020-02" db="EMBL/GenBank/DDBJ databases">
        <authorList>
            <person name="Gilchrist C.L.M."/>
            <person name="Chooi Y.-H."/>
        </authorList>
    </citation>
    <scope>NUCLEOTIDE SEQUENCE</scope>
    <source>
        <strain evidence="1">MST-FP2251</strain>
    </source>
</reference>
<dbReference type="GO" id="GO:0016740">
    <property type="term" value="F:transferase activity"/>
    <property type="evidence" value="ECO:0007669"/>
    <property type="project" value="TreeGrafter"/>
</dbReference>
<dbReference type="CDD" id="cd07713">
    <property type="entry name" value="DHPS-like_MBL-fold"/>
    <property type="match status" value="1"/>
</dbReference>
<proteinExistence type="predicted"/>
<keyword evidence="2" id="KW-1185">Reference proteome</keyword>
<dbReference type="InterPro" id="IPR052926">
    <property type="entry name" value="Metallo-beta-lactamase_dom"/>
</dbReference>
<evidence type="ECO:0000313" key="1">
    <source>
        <dbReference type="EMBL" id="KAF9892814.1"/>
    </source>
</evidence>
<protein>
    <recommendedName>
        <fullName evidence="3">Metallo-beta-lactamase superfamily protein</fullName>
    </recommendedName>
</protein>
<dbReference type="Proteomes" id="UP001194746">
    <property type="component" value="Unassembled WGS sequence"/>
</dbReference>